<name>A0A136JDW1_9PEZI</name>
<feature type="region of interest" description="Disordered" evidence="1">
    <location>
        <begin position="164"/>
        <end position="201"/>
    </location>
</feature>
<dbReference type="Proteomes" id="UP000070501">
    <property type="component" value="Unassembled WGS sequence"/>
</dbReference>
<dbReference type="OrthoDB" id="5394411at2759"/>
<organism evidence="3 4">
    <name type="scientific">Microdochium bolleyi</name>
    <dbReference type="NCBI Taxonomy" id="196109"/>
    <lineage>
        <taxon>Eukaryota</taxon>
        <taxon>Fungi</taxon>
        <taxon>Dikarya</taxon>
        <taxon>Ascomycota</taxon>
        <taxon>Pezizomycotina</taxon>
        <taxon>Sordariomycetes</taxon>
        <taxon>Xylariomycetidae</taxon>
        <taxon>Xylariales</taxon>
        <taxon>Microdochiaceae</taxon>
        <taxon>Microdochium</taxon>
    </lineage>
</organism>
<dbReference type="PANTHER" id="PTHR28243:SF1">
    <property type="entry name" value="PYRIDOXAMINE 5'-PHOSPHATE OXIDASE ALR4036 FAMILY FMN-BINDING DOMAIN-CONTAINING PROTEIN"/>
    <property type="match status" value="1"/>
</dbReference>
<keyword evidence="4" id="KW-1185">Reference proteome</keyword>
<dbReference type="STRING" id="196109.A0A136JDW1"/>
<dbReference type="SUPFAM" id="SSF50475">
    <property type="entry name" value="FMN-binding split barrel"/>
    <property type="match status" value="1"/>
</dbReference>
<evidence type="ECO:0000313" key="3">
    <source>
        <dbReference type="EMBL" id="KXJ95288.1"/>
    </source>
</evidence>
<gene>
    <name evidence="3" type="ORF">Micbo1qcDRAFT_171681</name>
</gene>
<dbReference type="Gene3D" id="2.30.110.10">
    <property type="entry name" value="Electron Transport, Fmn-binding Protein, Chain A"/>
    <property type="match status" value="1"/>
</dbReference>
<dbReference type="PANTHER" id="PTHR28243">
    <property type="entry name" value="AGL049CP"/>
    <property type="match status" value="1"/>
</dbReference>
<dbReference type="GO" id="GO:0010181">
    <property type="term" value="F:FMN binding"/>
    <property type="evidence" value="ECO:0007669"/>
    <property type="project" value="InterPro"/>
</dbReference>
<dbReference type="AlphaFoldDB" id="A0A136JDW1"/>
<dbReference type="InterPro" id="IPR024624">
    <property type="entry name" value="Pyridox_Oxase_Alr4036_FMN-bd"/>
</dbReference>
<accession>A0A136JDW1</accession>
<dbReference type="InterPro" id="IPR012349">
    <property type="entry name" value="Split_barrel_FMN-bd"/>
</dbReference>
<dbReference type="Pfam" id="PF12766">
    <property type="entry name" value="Pyridox_oxase_2"/>
    <property type="match status" value="1"/>
</dbReference>
<proteinExistence type="predicted"/>
<protein>
    <submittedName>
        <fullName evidence="3">Pyridoxamine 5'-phosphate oxidase-domain-containing protein</fullName>
    </submittedName>
</protein>
<evidence type="ECO:0000259" key="2">
    <source>
        <dbReference type="Pfam" id="PF12766"/>
    </source>
</evidence>
<evidence type="ECO:0000313" key="4">
    <source>
        <dbReference type="Proteomes" id="UP000070501"/>
    </source>
</evidence>
<evidence type="ECO:0000256" key="1">
    <source>
        <dbReference type="SAM" id="MobiDB-lite"/>
    </source>
</evidence>
<feature type="domain" description="Pyridoxamine 5'-phosphate oxidase Alr4036 family FMN-binding" evidence="2">
    <location>
        <begin position="16"/>
        <end position="160"/>
    </location>
</feature>
<sequence>MSSTTTAPAAATKQPAPWRDLFLEHVNAMPSPEFSLSTIRRVRRGSSGGGGVTLEPRVRTCIFRGLWADLPVNSKNEAELNPPGVWTSDLPVFTTDARMDKMAELFDVEADADAAAAASSGEKTDDERVRGSGGGAAVEAMFWVKESMVQWRIRGRAYVLAPDDVDDGGSEAGDKTVRTIMQRMRKPGPGDDDDDDNDKGKSWSFRREIAAQFENLSPGMRGTWRNPPSGRPIELPVEDPRLKLGQKTGSLVADDLARQNFRVVVIVPDFVDRCDLSDPARGRRWFYTFLGGQAQAKTPGGQVEGEWEKVEVWP</sequence>
<dbReference type="EMBL" id="KQ964246">
    <property type="protein sequence ID" value="KXJ95288.1"/>
    <property type="molecule type" value="Genomic_DNA"/>
</dbReference>
<dbReference type="InParanoid" id="A0A136JDW1"/>
<reference evidence="4" key="1">
    <citation type="submission" date="2016-02" db="EMBL/GenBank/DDBJ databases">
        <title>Draft genome sequence of Microdochium bolleyi, a fungal endophyte of beachgrass.</title>
        <authorList>
            <consortium name="DOE Joint Genome Institute"/>
            <person name="David A.S."/>
            <person name="May G."/>
            <person name="Haridas S."/>
            <person name="Lim J."/>
            <person name="Wang M."/>
            <person name="Labutti K."/>
            <person name="Lipzen A."/>
            <person name="Barry K."/>
            <person name="Grigoriev I.V."/>
        </authorList>
    </citation>
    <scope>NUCLEOTIDE SEQUENCE [LARGE SCALE GENOMIC DNA]</scope>
    <source>
        <strain evidence="4">J235TASD1</strain>
    </source>
</reference>